<evidence type="ECO:0000256" key="1">
    <source>
        <dbReference type="SAM" id="MobiDB-lite"/>
    </source>
</evidence>
<proteinExistence type="predicted"/>
<accession>A0AAV6UGW6</accession>
<evidence type="ECO:0000313" key="4">
    <source>
        <dbReference type="Proteomes" id="UP000827092"/>
    </source>
</evidence>
<feature type="compositionally biased region" description="Polar residues" evidence="1">
    <location>
        <begin position="181"/>
        <end position="194"/>
    </location>
</feature>
<keyword evidence="2" id="KW-1133">Transmembrane helix</keyword>
<protein>
    <submittedName>
        <fullName evidence="3">Uncharacterized protein</fullName>
    </submittedName>
</protein>
<name>A0AAV6UGW6_9ARAC</name>
<evidence type="ECO:0000256" key="2">
    <source>
        <dbReference type="SAM" id="Phobius"/>
    </source>
</evidence>
<keyword evidence="2" id="KW-0812">Transmembrane</keyword>
<sequence>MLGCHDNNKVVKVYPLIGNDRFSLTAHLVALCPTLYAFILFLWKCVLLLSPPWEDTIITFIPRIPSMKRLVDYNELPSLVLPTIVLSQYDEADPMVLPEERGVDRERIRSLSGGAKAASPSSSTSSISSRFRRQSGDDNKKMSAVLDAFRPRSKSDSKGKRPTFMSSLRSSMGGGSLSRSTVVSPTSPLATHSTPPYVEPHRPRSGSDSRGAVSKMFDMLRNRSQSVTFDLKNKTKLGTNSSSSLSSRALKTVGGISYNARGEESNLADQLKPHWLKLEPYIPTVHSRDGGL</sequence>
<feature type="region of interest" description="Disordered" evidence="1">
    <location>
        <begin position="109"/>
        <end position="210"/>
    </location>
</feature>
<feature type="transmembrane region" description="Helical" evidence="2">
    <location>
        <begin position="24"/>
        <end position="43"/>
    </location>
</feature>
<keyword evidence="2" id="KW-0472">Membrane</keyword>
<organism evidence="3 4">
    <name type="scientific">Oedothorax gibbosus</name>
    <dbReference type="NCBI Taxonomy" id="931172"/>
    <lineage>
        <taxon>Eukaryota</taxon>
        <taxon>Metazoa</taxon>
        <taxon>Ecdysozoa</taxon>
        <taxon>Arthropoda</taxon>
        <taxon>Chelicerata</taxon>
        <taxon>Arachnida</taxon>
        <taxon>Araneae</taxon>
        <taxon>Araneomorphae</taxon>
        <taxon>Entelegynae</taxon>
        <taxon>Araneoidea</taxon>
        <taxon>Linyphiidae</taxon>
        <taxon>Erigoninae</taxon>
        <taxon>Oedothorax</taxon>
    </lineage>
</organism>
<dbReference type="AlphaFoldDB" id="A0AAV6UGW6"/>
<reference evidence="3 4" key="1">
    <citation type="journal article" date="2022" name="Nat. Ecol. Evol.">
        <title>A masculinizing supergene underlies an exaggerated male reproductive morph in a spider.</title>
        <authorList>
            <person name="Hendrickx F."/>
            <person name="De Corte Z."/>
            <person name="Sonet G."/>
            <person name="Van Belleghem S.M."/>
            <person name="Kostlbacher S."/>
            <person name="Vangestel C."/>
        </authorList>
    </citation>
    <scope>NUCLEOTIDE SEQUENCE [LARGE SCALE GENOMIC DNA]</scope>
    <source>
        <strain evidence="3">W744_W776</strain>
    </source>
</reference>
<dbReference type="Proteomes" id="UP000827092">
    <property type="component" value="Unassembled WGS sequence"/>
</dbReference>
<feature type="compositionally biased region" description="Basic and acidic residues" evidence="1">
    <location>
        <begin position="149"/>
        <end position="159"/>
    </location>
</feature>
<feature type="compositionally biased region" description="Low complexity" evidence="1">
    <location>
        <begin position="110"/>
        <end position="129"/>
    </location>
</feature>
<gene>
    <name evidence="3" type="ORF">JTE90_004256</name>
</gene>
<dbReference type="EMBL" id="JAFNEN010000442">
    <property type="protein sequence ID" value="KAG8182891.1"/>
    <property type="molecule type" value="Genomic_DNA"/>
</dbReference>
<keyword evidence="4" id="KW-1185">Reference proteome</keyword>
<comment type="caution">
    <text evidence="3">The sequence shown here is derived from an EMBL/GenBank/DDBJ whole genome shotgun (WGS) entry which is preliminary data.</text>
</comment>
<evidence type="ECO:0000313" key="3">
    <source>
        <dbReference type="EMBL" id="KAG8182891.1"/>
    </source>
</evidence>